<evidence type="ECO:0000313" key="1">
    <source>
        <dbReference type="EMBL" id="KAJ7516296.1"/>
    </source>
</evidence>
<proteinExistence type="predicted"/>
<keyword evidence="2" id="KW-1185">Reference proteome</keyword>
<comment type="caution">
    <text evidence="1">The sequence shown here is derived from an EMBL/GenBank/DDBJ whole genome shotgun (WGS) entry which is preliminary data.</text>
</comment>
<evidence type="ECO:0000313" key="2">
    <source>
        <dbReference type="Proteomes" id="UP001162992"/>
    </source>
</evidence>
<reference evidence="2" key="1">
    <citation type="journal article" date="2024" name="Proc. Natl. Acad. Sci. U.S.A.">
        <title>Extraordinary preservation of gene collinearity over three hundred million years revealed in homosporous lycophytes.</title>
        <authorList>
            <person name="Li C."/>
            <person name="Wickell D."/>
            <person name="Kuo L.Y."/>
            <person name="Chen X."/>
            <person name="Nie B."/>
            <person name="Liao X."/>
            <person name="Peng D."/>
            <person name="Ji J."/>
            <person name="Jenkins J."/>
            <person name="Williams M."/>
            <person name="Shu S."/>
            <person name="Plott C."/>
            <person name="Barry K."/>
            <person name="Rajasekar S."/>
            <person name="Grimwood J."/>
            <person name="Han X."/>
            <person name="Sun S."/>
            <person name="Hou Z."/>
            <person name="He W."/>
            <person name="Dai G."/>
            <person name="Sun C."/>
            <person name="Schmutz J."/>
            <person name="Leebens-Mack J.H."/>
            <person name="Li F.W."/>
            <person name="Wang L."/>
        </authorList>
    </citation>
    <scope>NUCLEOTIDE SEQUENCE [LARGE SCALE GENOMIC DNA]</scope>
    <source>
        <strain evidence="2">cv. PW_Plant_1</strain>
    </source>
</reference>
<sequence>MSSISLDTDIYSSLFELWSLLVHSLDLENMSKSGNTSPVPRITEPVQDPKHVYPPPPPFLKDVHYGLGYYAPTEEVRKLTLEKTLSYLKIQQSNFLGYQVNQKMDYEHDIAPYLNIHVNNIGDPFADGGLTTNSKLMERAVLDYYASLWNAKWPHDKRDGETYWGFSLTMGSTEANMYAMWNARDYLGGKVLLWEETPDSHIIPSAAADFLPPRLVLRQAPLPKYNPNAYTPVAFYSEDTHYSFAKAMSLIAIKTFYELGMERYPNDCPLPKWRAKGRWPEEVPSEGGGGGEGTIDIAALKELVEFFAAKGYPILVSFNYGSTFKGAYDNVQEAGEQLMPIMKRYHLDERLVEYSPGLFDKRTGFWIHVDGALGAAYMPFIEMAHERDPKLIPESGPVFDFRLPFVHSISMSGHKWVGSPVPCGIFMTKTKYQLSPPSLPEYIGSPDTTFAGSRSGLSPIILWHQLSELSYEDQMKKAEENEAMAQYAYDKLRGLEKKLGKDLWVARSKLALTVRFRQARPDIVKKYSLSNEILIVGNEYRNYSHVFTMNHVTTHLVDALISDLSEEGAFPEFNLSKASAIIKGFTDTPITSAQIASFVPHWGRGYSG</sequence>
<protein>
    <submittedName>
        <fullName evidence="1">Uncharacterized protein</fullName>
    </submittedName>
</protein>
<name>A0ACC2AFN6_DIPCM</name>
<organism evidence="1 2">
    <name type="scientific">Diphasiastrum complanatum</name>
    <name type="common">Issler's clubmoss</name>
    <name type="synonym">Lycopodium complanatum</name>
    <dbReference type="NCBI Taxonomy" id="34168"/>
    <lineage>
        <taxon>Eukaryota</taxon>
        <taxon>Viridiplantae</taxon>
        <taxon>Streptophyta</taxon>
        <taxon>Embryophyta</taxon>
        <taxon>Tracheophyta</taxon>
        <taxon>Lycopodiopsida</taxon>
        <taxon>Lycopodiales</taxon>
        <taxon>Lycopodiaceae</taxon>
        <taxon>Lycopodioideae</taxon>
        <taxon>Diphasiastrum</taxon>
    </lineage>
</organism>
<accession>A0ACC2AFN6</accession>
<gene>
    <name evidence="1" type="ORF">O6H91_22G051900</name>
</gene>
<dbReference type="EMBL" id="CM055113">
    <property type="protein sequence ID" value="KAJ7516296.1"/>
    <property type="molecule type" value="Genomic_DNA"/>
</dbReference>
<dbReference type="Proteomes" id="UP001162992">
    <property type="component" value="Chromosome 22"/>
</dbReference>